<keyword evidence="3" id="KW-1185">Reference proteome</keyword>
<dbReference type="EMBL" id="KL197723">
    <property type="protein sequence ID" value="KDQ56107.1"/>
    <property type="molecule type" value="Genomic_DNA"/>
</dbReference>
<dbReference type="Proteomes" id="UP000027265">
    <property type="component" value="Unassembled WGS sequence"/>
</dbReference>
<dbReference type="InParanoid" id="A0A067PXV5"/>
<feature type="region of interest" description="Disordered" evidence="1">
    <location>
        <begin position="300"/>
        <end position="379"/>
    </location>
</feature>
<evidence type="ECO:0000256" key="1">
    <source>
        <dbReference type="SAM" id="MobiDB-lite"/>
    </source>
</evidence>
<dbReference type="AlphaFoldDB" id="A0A067PXV5"/>
<accession>A0A067PXV5</accession>
<dbReference type="OrthoDB" id="3267100at2759"/>
<gene>
    <name evidence="2" type="ORF">JAAARDRAFT_36894</name>
</gene>
<sequence>MYNDFPSPPQVPAGHVALILTTLGDKHFYLQIPLSAIRALCTHPRLYLLYLGVYITGVGSGFVAVEDPGNWSDIGGQGNLADQGVYRYVAFEDDAPTYLLSDASVDIVVVARSTTAITSGQRRISFTTLLEARDSNCVFTGGLYYDGIHFIPNARGDACMENVIEHRPVELDDPYSTTISGIDDIRNGLLTNTNIHRAIDGKTAAVLKTPNRVLTTNHVQPRHQRALLPGTAYPTTSRYTLQWLDDRPIVRLGDGQNVDAAFRTNAQLAPPADVILHYTYCTAVIQRWGKNVEILEKNPFIIHPPSPPPRDFGAPKIPNDRKSARRKLRQARKESPEGSDEDDEPAEDSEEEDEADQGATAAEYDNGYDVDGISAVSGGETRPDPVMWFWKRNPEVRVRKEGLVREFNNGMNEWREGVAIGTSSM</sequence>
<evidence type="ECO:0008006" key="4">
    <source>
        <dbReference type="Google" id="ProtNLM"/>
    </source>
</evidence>
<evidence type="ECO:0000313" key="2">
    <source>
        <dbReference type="EMBL" id="KDQ56107.1"/>
    </source>
</evidence>
<evidence type="ECO:0000313" key="3">
    <source>
        <dbReference type="Proteomes" id="UP000027265"/>
    </source>
</evidence>
<name>A0A067PXV5_9AGAM</name>
<proteinExistence type="predicted"/>
<protein>
    <recommendedName>
        <fullName evidence="4">HNH nuclease domain-containing protein</fullName>
    </recommendedName>
</protein>
<feature type="compositionally biased region" description="Acidic residues" evidence="1">
    <location>
        <begin position="337"/>
        <end position="356"/>
    </location>
</feature>
<organism evidence="2 3">
    <name type="scientific">Jaapia argillacea MUCL 33604</name>
    <dbReference type="NCBI Taxonomy" id="933084"/>
    <lineage>
        <taxon>Eukaryota</taxon>
        <taxon>Fungi</taxon>
        <taxon>Dikarya</taxon>
        <taxon>Basidiomycota</taxon>
        <taxon>Agaricomycotina</taxon>
        <taxon>Agaricomycetes</taxon>
        <taxon>Agaricomycetidae</taxon>
        <taxon>Jaapiales</taxon>
        <taxon>Jaapiaceae</taxon>
        <taxon>Jaapia</taxon>
    </lineage>
</organism>
<dbReference type="HOGENOM" id="CLU_052992_0_0_1"/>
<reference evidence="3" key="1">
    <citation type="journal article" date="2014" name="Proc. Natl. Acad. Sci. U.S.A.">
        <title>Extensive sampling of basidiomycete genomes demonstrates inadequacy of the white-rot/brown-rot paradigm for wood decay fungi.</title>
        <authorList>
            <person name="Riley R."/>
            <person name="Salamov A.A."/>
            <person name="Brown D.W."/>
            <person name="Nagy L.G."/>
            <person name="Floudas D."/>
            <person name="Held B.W."/>
            <person name="Levasseur A."/>
            <person name="Lombard V."/>
            <person name="Morin E."/>
            <person name="Otillar R."/>
            <person name="Lindquist E.A."/>
            <person name="Sun H."/>
            <person name="LaButti K.M."/>
            <person name="Schmutz J."/>
            <person name="Jabbour D."/>
            <person name="Luo H."/>
            <person name="Baker S.E."/>
            <person name="Pisabarro A.G."/>
            <person name="Walton J.D."/>
            <person name="Blanchette R.A."/>
            <person name="Henrissat B."/>
            <person name="Martin F."/>
            <person name="Cullen D."/>
            <person name="Hibbett D.S."/>
            <person name="Grigoriev I.V."/>
        </authorList>
    </citation>
    <scope>NUCLEOTIDE SEQUENCE [LARGE SCALE GENOMIC DNA]</scope>
    <source>
        <strain evidence="3">MUCL 33604</strain>
    </source>
</reference>